<evidence type="ECO:0000256" key="7">
    <source>
        <dbReference type="SAM" id="Phobius"/>
    </source>
</evidence>
<dbReference type="GO" id="GO:0016491">
    <property type="term" value="F:oxidoreductase activity"/>
    <property type="evidence" value="ECO:0007669"/>
    <property type="project" value="UniProtKB-KW"/>
</dbReference>
<dbReference type="InterPro" id="IPR051689">
    <property type="entry name" value="Sterol_desaturase/TMEM195"/>
</dbReference>
<evidence type="ECO:0000313" key="9">
    <source>
        <dbReference type="EMBL" id="MFC3962210.1"/>
    </source>
</evidence>
<evidence type="ECO:0000259" key="8">
    <source>
        <dbReference type="Pfam" id="PF04116"/>
    </source>
</evidence>
<comment type="subcellular location">
    <subcellularLocation>
        <location evidence="1">Endomembrane system</location>
        <topology evidence="1">Multi-pass membrane protein</topology>
    </subcellularLocation>
</comment>
<keyword evidence="6 7" id="KW-0472">Membrane</keyword>
<keyword evidence="2 7" id="KW-0812">Transmembrane</keyword>
<keyword evidence="10" id="KW-1185">Reference proteome</keyword>
<accession>A0ABV8DQH4</accession>
<dbReference type="PANTHER" id="PTHR21624:SF1">
    <property type="entry name" value="ALKYLGLYCEROL MONOOXYGENASE"/>
    <property type="match status" value="1"/>
</dbReference>
<feature type="transmembrane region" description="Helical" evidence="7">
    <location>
        <begin position="80"/>
        <end position="98"/>
    </location>
</feature>
<reference evidence="10" key="1">
    <citation type="journal article" date="2019" name="Int. J. Syst. Evol. Microbiol.">
        <title>The Global Catalogue of Microorganisms (GCM) 10K type strain sequencing project: providing services to taxonomists for standard genome sequencing and annotation.</title>
        <authorList>
            <consortium name="The Broad Institute Genomics Platform"/>
            <consortium name="The Broad Institute Genome Sequencing Center for Infectious Disease"/>
            <person name="Wu L."/>
            <person name="Ma J."/>
        </authorList>
    </citation>
    <scope>NUCLEOTIDE SEQUENCE [LARGE SCALE GENOMIC DNA]</scope>
    <source>
        <strain evidence="10">CGMCC 4.7330</strain>
    </source>
</reference>
<evidence type="ECO:0000256" key="3">
    <source>
        <dbReference type="ARBA" id="ARBA00022989"/>
    </source>
</evidence>
<evidence type="ECO:0000313" key="10">
    <source>
        <dbReference type="Proteomes" id="UP001595696"/>
    </source>
</evidence>
<dbReference type="EC" id="1.-.-.-" evidence="9"/>
<evidence type="ECO:0000256" key="6">
    <source>
        <dbReference type="ARBA" id="ARBA00023136"/>
    </source>
</evidence>
<dbReference type="Pfam" id="PF04116">
    <property type="entry name" value="FA_hydroxylase"/>
    <property type="match status" value="1"/>
</dbReference>
<evidence type="ECO:0000256" key="2">
    <source>
        <dbReference type="ARBA" id="ARBA00022692"/>
    </source>
</evidence>
<organism evidence="9 10">
    <name type="scientific">Nocardia jiangsuensis</name>
    <dbReference type="NCBI Taxonomy" id="1691563"/>
    <lineage>
        <taxon>Bacteria</taxon>
        <taxon>Bacillati</taxon>
        <taxon>Actinomycetota</taxon>
        <taxon>Actinomycetes</taxon>
        <taxon>Mycobacteriales</taxon>
        <taxon>Nocardiaceae</taxon>
        <taxon>Nocardia</taxon>
    </lineage>
</organism>
<keyword evidence="3 7" id="KW-1133">Transmembrane helix</keyword>
<proteinExistence type="predicted"/>
<feature type="domain" description="Fatty acid hydroxylase" evidence="8">
    <location>
        <begin position="83"/>
        <end position="216"/>
    </location>
</feature>
<comment type="caution">
    <text evidence="9">The sequence shown here is derived from an EMBL/GenBank/DDBJ whole genome shotgun (WGS) entry which is preliminary data.</text>
</comment>
<feature type="transmembrane region" description="Helical" evidence="7">
    <location>
        <begin position="44"/>
        <end position="68"/>
    </location>
</feature>
<dbReference type="EMBL" id="JBHSAX010000009">
    <property type="protein sequence ID" value="MFC3962210.1"/>
    <property type="molecule type" value="Genomic_DNA"/>
</dbReference>
<keyword evidence="5" id="KW-0443">Lipid metabolism</keyword>
<name>A0ABV8DQH4_9NOCA</name>
<gene>
    <name evidence="9" type="ORF">ACFO0B_09465</name>
</gene>
<evidence type="ECO:0000256" key="5">
    <source>
        <dbReference type="ARBA" id="ARBA00023098"/>
    </source>
</evidence>
<dbReference type="RefSeq" id="WP_378611975.1">
    <property type="nucleotide sequence ID" value="NZ_JBHSAX010000009.1"/>
</dbReference>
<evidence type="ECO:0000256" key="1">
    <source>
        <dbReference type="ARBA" id="ARBA00004127"/>
    </source>
</evidence>
<dbReference type="PANTHER" id="PTHR21624">
    <property type="entry name" value="STEROL DESATURASE-RELATED PROTEIN"/>
    <property type="match status" value="1"/>
</dbReference>
<evidence type="ECO:0000256" key="4">
    <source>
        <dbReference type="ARBA" id="ARBA00023002"/>
    </source>
</evidence>
<dbReference type="Proteomes" id="UP001595696">
    <property type="component" value="Unassembled WGS sequence"/>
</dbReference>
<sequence>MFDLILHAIPVFVLCLALEAASFRLLPDEDELGYEFRDARTSIGMGLGSVVVNAGWKLALVAVLAAAYAVSPLHLPADTWWFWALLFLADDLAFYWYHRTHHTVRVLWASHVVHHSSRFFNLSTALRQPWTPFTALPFWLPLALLGFPPSAILLQQSVSLLYQFFLHTERVGKLWAPVEFVCNTPSHHRVHHGANPEYLDRNYGGILIVWDRIFGTFEPELARVRYGLTTNIATFNPVRVATHEFAAIWRDVRGAARRRDRWGFVVRGPGWRPEIGQ</sequence>
<protein>
    <submittedName>
        <fullName evidence="9">Sterol desaturase family protein</fullName>
        <ecNumber evidence="9">1.-.-.-</ecNumber>
    </submittedName>
</protein>
<dbReference type="InterPro" id="IPR006694">
    <property type="entry name" value="Fatty_acid_hydroxylase"/>
</dbReference>
<keyword evidence="4 9" id="KW-0560">Oxidoreductase</keyword>